<sequence>MGDLYKKLKHKLQLASLFDIQPDKPAGKLGRGRIKTRNGFKLSQFWPKGREARLIDALASTSMFDPELYLAENADVAVSGMNPAAHYIRFGRREGRKFPGRFDRDSYLAMNPDVAESGMDALEHYLRFGQFEGRPIEGRRAPHIANDILRQSALGRQYFKKFGFTENGALSAKQVNAAIRNLICDEVYLTIADVRPDVSIIIPVYGQLPFLLNCLNSLAAHRSRFSVEVIVIDDVSPAADKVEALQAVPWIRYKRRVENGGFIDTCNEAASIARGKYLVFLNSDVRVGDGWLDELIGSFALFPRAGLVGSRLFNEDGTLQEAGGIYWKDGSAWNYGRGADGNHPKYSFARQVDYCSGAAIAVPVAIWREMGGFDTLFRPAYCEDADLAFRLRDAGYQVWLQPLSSVLHYEGRTHGRDVTSGIKAYQVANTKLLESRWRHVLASHRPNAELPDLEANRLGGERILVFDALTPTPDQDSGSFITVRMIRALQELGFHVIFVPQHGYRYEPHYTQDLQRIGVECLYYPYFTDASSVFADYNNVEYLLGYRYNVLQPIYDDARRMLPKARLIFHNVDLHFVREQREAELYGARSRKIAAANSKIAELSLIANVDCTIVHTAVEAQIIRENMPVSNIVEFPYIADPVPTDVPFEQRRDIMFLGGFAHTPNVDAVHYFMEFIWQQLSDRLPADARLLIVGASPPGSIRALANERVVVTGYVEEIKGYFDQARVFVAPLRYGAGIKGKVIQSLAHGVPSVLTPIAAEGIGLESGVHAVIAGDAKDFIEAVLTLYDSATTWNALQQNGYDFVEKNYSWDRCLDLCRTVLDVADKTWIARQETTYLAPLIEKVKTDAQKAQ</sequence>
<dbReference type="PANTHER" id="PTHR43179">
    <property type="entry name" value="RHAMNOSYLTRANSFERASE WBBL"/>
    <property type="match status" value="1"/>
</dbReference>
<dbReference type="InterPro" id="IPR001173">
    <property type="entry name" value="Glyco_trans_2-like"/>
</dbReference>
<evidence type="ECO:0000313" key="2">
    <source>
        <dbReference type="EMBL" id="MBS9478334.1"/>
    </source>
</evidence>
<evidence type="ECO:0000313" key="3">
    <source>
        <dbReference type="Proteomes" id="UP001166585"/>
    </source>
</evidence>
<protein>
    <submittedName>
        <fullName evidence="2">Glycosyltransferase</fullName>
        <ecNumber evidence="2">2.4.-.-</ecNumber>
    </submittedName>
</protein>
<dbReference type="EC" id="2.4.-.-" evidence="2"/>
<dbReference type="CDD" id="cd04186">
    <property type="entry name" value="GT_2_like_c"/>
    <property type="match status" value="1"/>
</dbReference>
<feature type="domain" description="Glycosyltransferase 2-like" evidence="1">
    <location>
        <begin position="199"/>
        <end position="321"/>
    </location>
</feature>
<dbReference type="Pfam" id="PF00535">
    <property type="entry name" value="Glycos_transf_2"/>
    <property type="match status" value="1"/>
</dbReference>
<dbReference type="SUPFAM" id="SSF53756">
    <property type="entry name" value="UDP-Glycosyltransferase/glycogen phosphorylase"/>
    <property type="match status" value="1"/>
</dbReference>
<proteinExistence type="predicted"/>
<dbReference type="EMBL" id="JAHCQH010000018">
    <property type="protein sequence ID" value="MBS9478334.1"/>
    <property type="molecule type" value="Genomic_DNA"/>
</dbReference>
<reference evidence="2" key="1">
    <citation type="submission" date="2021-05" db="EMBL/GenBank/DDBJ databases">
        <authorList>
            <person name="Sun Q."/>
            <person name="Inoue M."/>
        </authorList>
    </citation>
    <scope>NUCLEOTIDE SEQUENCE</scope>
    <source>
        <strain evidence="2">VKM B-3255</strain>
    </source>
</reference>
<dbReference type="SUPFAM" id="SSF53448">
    <property type="entry name" value="Nucleotide-diphospho-sugar transferases"/>
    <property type="match status" value="1"/>
</dbReference>
<dbReference type="GO" id="GO:0016757">
    <property type="term" value="F:glycosyltransferase activity"/>
    <property type="evidence" value="ECO:0007669"/>
    <property type="project" value="UniProtKB-KW"/>
</dbReference>
<organism evidence="2 3">
    <name type="scientific">Ancylobacter radicis</name>
    <dbReference type="NCBI Taxonomy" id="2836179"/>
    <lineage>
        <taxon>Bacteria</taxon>
        <taxon>Pseudomonadati</taxon>
        <taxon>Pseudomonadota</taxon>
        <taxon>Alphaproteobacteria</taxon>
        <taxon>Hyphomicrobiales</taxon>
        <taxon>Xanthobacteraceae</taxon>
        <taxon>Ancylobacter</taxon>
    </lineage>
</organism>
<keyword evidence="3" id="KW-1185">Reference proteome</keyword>
<dbReference type="Gene3D" id="3.40.50.2000">
    <property type="entry name" value="Glycogen Phosphorylase B"/>
    <property type="match status" value="1"/>
</dbReference>
<keyword evidence="2" id="KW-0328">Glycosyltransferase</keyword>
<accession>A0ABS5RBW8</accession>
<dbReference type="Gene3D" id="3.90.550.10">
    <property type="entry name" value="Spore Coat Polysaccharide Biosynthesis Protein SpsA, Chain A"/>
    <property type="match status" value="1"/>
</dbReference>
<gene>
    <name evidence="2" type="ORF">KIP89_14560</name>
</gene>
<keyword evidence="2" id="KW-0808">Transferase</keyword>
<name>A0ABS5RBW8_9HYPH</name>
<dbReference type="RefSeq" id="WP_213756241.1">
    <property type="nucleotide sequence ID" value="NZ_JAHCQH010000018.1"/>
</dbReference>
<dbReference type="Pfam" id="PF13692">
    <property type="entry name" value="Glyco_trans_1_4"/>
    <property type="match status" value="1"/>
</dbReference>
<dbReference type="InterPro" id="IPR029044">
    <property type="entry name" value="Nucleotide-diphossugar_trans"/>
</dbReference>
<dbReference type="PANTHER" id="PTHR43179:SF7">
    <property type="entry name" value="RHAMNOSYLTRANSFERASE WBBL"/>
    <property type="match status" value="1"/>
</dbReference>
<dbReference type="CDD" id="cd03801">
    <property type="entry name" value="GT4_PimA-like"/>
    <property type="match status" value="1"/>
</dbReference>
<evidence type="ECO:0000259" key="1">
    <source>
        <dbReference type="Pfam" id="PF00535"/>
    </source>
</evidence>
<dbReference type="Proteomes" id="UP001166585">
    <property type="component" value="Unassembled WGS sequence"/>
</dbReference>
<comment type="caution">
    <text evidence="2">The sequence shown here is derived from an EMBL/GenBank/DDBJ whole genome shotgun (WGS) entry which is preliminary data.</text>
</comment>